<feature type="transmembrane region" description="Helical" evidence="1">
    <location>
        <begin position="5"/>
        <end position="26"/>
    </location>
</feature>
<organism evidence="2 3">
    <name type="scientific">Dactylosporangium cerinum</name>
    <dbReference type="NCBI Taxonomy" id="1434730"/>
    <lineage>
        <taxon>Bacteria</taxon>
        <taxon>Bacillati</taxon>
        <taxon>Actinomycetota</taxon>
        <taxon>Actinomycetes</taxon>
        <taxon>Micromonosporales</taxon>
        <taxon>Micromonosporaceae</taxon>
        <taxon>Dactylosporangium</taxon>
    </lineage>
</organism>
<name>A0ABV9W0M8_9ACTN</name>
<evidence type="ECO:0000313" key="3">
    <source>
        <dbReference type="Proteomes" id="UP001595912"/>
    </source>
</evidence>
<dbReference type="RefSeq" id="WP_380119527.1">
    <property type="nucleotide sequence ID" value="NZ_JBHSIU010000041.1"/>
</dbReference>
<gene>
    <name evidence="2" type="ORF">ACFPIJ_29320</name>
</gene>
<dbReference type="PROSITE" id="PS51257">
    <property type="entry name" value="PROKAR_LIPOPROTEIN"/>
    <property type="match status" value="1"/>
</dbReference>
<keyword evidence="3" id="KW-1185">Reference proteome</keyword>
<keyword evidence="1" id="KW-0812">Transmembrane</keyword>
<sequence>MRRRWVWAVVIAVACAGLIAVAVVWAPSGARAWLAGLAAAVLSGVAVDLILTAVRTVRARRVPEVVPVAVTVAVRRAHYLIVDDDAGRPIEVPCSGFTLRVTIEGMAERAVVLQAMRPQVLDRRPPSGELSPHAGMAPVRPFVLNLDDDPPRLVPQDGSSVDFPLTVAPHDPEVLEIEVRTMQWDVTWLLELDWVCGGRRGTVPVDLAGYPFRVIARPPRGALQW</sequence>
<evidence type="ECO:0000256" key="1">
    <source>
        <dbReference type="SAM" id="Phobius"/>
    </source>
</evidence>
<protein>
    <submittedName>
        <fullName evidence="2">Uncharacterized protein</fullName>
    </submittedName>
</protein>
<comment type="caution">
    <text evidence="2">The sequence shown here is derived from an EMBL/GenBank/DDBJ whole genome shotgun (WGS) entry which is preliminary data.</text>
</comment>
<dbReference type="Proteomes" id="UP001595912">
    <property type="component" value="Unassembled WGS sequence"/>
</dbReference>
<reference evidence="3" key="1">
    <citation type="journal article" date="2019" name="Int. J. Syst. Evol. Microbiol.">
        <title>The Global Catalogue of Microorganisms (GCM) 10K type strain sequencing project: providing services to taxonomists for standard genome sequencing and annotation.</title>
        <authorList>
            <consortium name="The Broad Institute Genomics Platform"/>
            <consortium name="The Broad Institute Genome Sequencing Center for Infectious Disease"/>
            <person name="Wu L."/>
            <person name="Ma J."/>
        </authorList>
    </citation>
    <scope>NUCLEOTIDE SEQUENCE [LARGE SCALE GENOMIC DNA]</scope>
    <source>
        <strain evidence="3">CGMCC 4.7152</strain>
    </source>
</reference>
<dbReference type="EMBL" id="JBHSIU010000041">
    <property type="protein sequence ID" value="MFC5001924.1"/>
    <property type="molecule type" value="Genomic_DNA"/>
</dbReference>
<accession>A0ABV9W0M8</accession>
<keyword evidence="1" id="KW-0472">Membrane</keyword>
<keyword evidence="1" id="KW-1133">Transmembrane helix</keyword>
<feature type="transmembrane region" description="Helical" evidence="1">
    <location>
        <begin position="32"/>
        <end position="51"/>
    </location>
</feature>
<evidence type="ECO:0000313" key="2">
    <source>
        <dbReference type="EMBL" id="MFC5001924.1"/>
    </source>
</evidence>
<proteinExistence type="predicted"/>